<keyword evidence="4" id="KW-1185">Reference proteome</keyword>
<dbReference type="AlphaFoldDB" id="A0A4R4N8Q7"/>
<organism evidence="3 4">
    <name type="scientific">Nonomuraea longispora</name>
    <dbReference type="NCBI Taxonomy" id="1848320"/>
    <lineage>
        <taxon>Bacteria</taxon>
        <taxon>Bacillati</taxon>
        <taxon>Actinomycetota</taxon>
        <taxon>Actinomycetes</taxon>
        <taxon>Streptosporangiales</taxon>
        <taxon>Streptosporangiaceae</taxon>
        <taxon>Nonomuraea</taxon>
    </lineage>
</organism>
<dbReference type="Proteomes" id="UP000295157">
    <property type="component" value="Unassembled WGS sequence"/>
</dbReference>
<evidence type="ECO:0000256" key="1">
    <source>
        <dbReference type="ARBA" id="ARBA00006484"/>
    </source>
</evidence>
<evidence type="ECO:0000313" key="3">
    <source>
        <dbReference type="EMBL" id="TDC02842.1"/>
    </source>
</evidence>
<dbReference type="InterPro" id="IPR020904">
    <property type="entry name" value="Sc_DH/Rdtase_CS"/>
</dbReference>
<dbReference type="GO" id="GO:0016491">
    <property type="term" value="F:oxidoreductase activity"/>
    <property type="evidence" value="ECO:0007669"/>
    <property type="project" value="UniProtKB-KW"/>
</dbReference>
<dbReference type="PANTHER" id="PTHR43669">
    <property type="entry name" value="5-KETO-D-GLUCONATE 5-REDUCTASE"/>
    <property type="match status" value="1"/>
</dbReference>
<reference evidence="3 4" key="1">
    <citation type="submission" date="2019-02" db="EMBL/GenBank/DDBJ databases">
        <title>Draft genome sequences of novel Actinobacteria.</title>
        <authorList>
            <person name="Sahin N."/>
            <person name="Ay H."/>
            <person name="Saygin H."/>
        </authorList>
    </citation>
    <scope>NUCLEOTIDE SEQUENCE [LARGE SCALE GENOMIC DNA]</scope>
    <source>
        <strain evidence="3 4">KC201</strain>
    </source>
</reference>
<evidence type="ECO:0000256" key="2">
    <source>
        <dbReference type="ARBA" id="ARBA00023002"/>
    </source>
</evidence>
<dbReference type="PANTHER" id="PTHR43669:SF8">
    <property type="entry name" value="SHORT-CHAIN TYPE DEHYDROGENASE_REDUCTASE-RELATED"/>
    <property type="match status" value="1"/>
</dbReference>
<gene>
    <name evidence="3" type="ORF">E1267_28395</name>
</gene>
<evidence type="ECO:0000313" key="4">
    <source>
        <dbReference type="Proteomes" id="UP000295157"/>
    </source>
</evidence>
<dbReference type="InterPro" id="IPR036291">
    <property type="entry name" value="NAD(P)-bd_dom_sf"/>
</dbReference>
<protein>
    <submittedName>
        <fullName evidence="3">SDR family oxidoreductase</fullName>
    </submittedName>
</protein>
<dbReference type="EMBL" id="SMJZ01000127">
    <property type="protein sequence ID" value="TDC02842.1"/>
    <property type="molecule type" value="Genomic_DNA"/>
</dbReference>
<dbReference type="Pfam" id="PF13561">
    <property type="entry name" value="adh_short_C2"/>
    <property type="match status" value="1"/>
</dbReference>
<comment type="similarity">
    <text evidence="1">Belongs to the short-chain dehydrogenases/reductases (SDR) family.</text>
</comment>
<dbReference type="Gene3D" id="3.40.50.720">
    <property type="entry name" value="NAD(P)-binding Rossmann-like Domain"/>
    <property type="match status" value="1"/>
</dbReference>
<dbReference type="PROSITE" id="PS00061">
    <property type="entry name" value="ADH_SHORT"/>
    <property type="match status" value="1"/>
</dbReference>
<accession>A0A4R4N8Q7</accession>
<keyword evidence="2" id="KW-0560">Oxidoreductase</keyword>
<sequence>MDERNWRVSDSRLDPRGQLALGGKTFIVTGGGSGIGLCTVEHLLAAGSSVVAVDINTDSVKSLDGDVAVVCGDVSLPDLADEALELALVGGRLDGVVFAAGTSSTGSMTDLSLEAFGQDLARNLSVHLPLSQAVLRHRTAHQTGTQCSLVYVASKHAVAPNSGFGGYPIAKGALLQMARLFALEGARLGVRANTINPGAVFDGSKFWEEALSAEKAQSHGVSVDELPDFYAKRTLLGVRVSPTDVANAIMFLLSPLSRATTGAIIGVDGGLPVSFAR</sequence>
<proteinExistence type="inferred from homology"/>
<name>A0A4R4N8Q7_9ACTN</name>
<comment type="caution">
    <text evidence="3">The sequence shown here is derived from an EMBL/GenBank/DDBJ whole genome shotgun (WGS) entry which is preliminary data.</text>
</comment>
<dbReference type="SUPFAM" id="SSF51735">
    <property type="entry name" value="NAD(P)-binding Rossmann-fold domains"/>
    <property type="match status" value="1"/>
</dbReference>
<dbReference type="OrthoDB" id="7064009at2"/>
<dbReference type="PRINTS" id="PR00081">
    <property type="entry name" value="GDHRDH"/>
</dbReference>
<dbReference type="InterPro" id="IPR002347">
    <property type="entry name" value="SDR_fam"/>
</dbReference>